<evidence type="ECO:0000313" key="3">
    <source>
        <dbReference type="Proteomes" id="UP000076532"/>
    </source>
</evidence>
<evidence type="ECO:0000313" key="2">
    <source>
        <dbReference type="EMBL" id="KZP23274.1"/>
    </source>
</evidence>
<accession>A0A166LSK9</accession>
<proteinExistence type="predicted"/>
<feature type="compositionally biased region" description="Basic residues" evidence="1">
    <location>
        <begin position="83"/>
        <end position="99"/>
    </location>
</feature>
<feature type="region of interest" description="Disordered" evidence="1">
    <location>
        <begin position="43"/>
        <end position="136"/>
    </location>
</feature>
<evidence type="ECO:0000256" key="1">
    <source>
        <dbReference type="SAM" id="MobiDB-lite"/>
    </source>
</evidence>
<feature type="region of interest" description="Disordered" evidence="1">
    <location>
        <begin position="154"/>
        <end position="175"/>
    </location>
</feature>
<feature type="compositionally biased region" description="Polar residues" evidence="1">
    <location>
        <begin position="66"/>
        <end position="79"/>
    </location>
</feature>
<dbReference type="EMBL" id="KV417533">
    <property type="protein sequence ID" value="KZP23274.1"/>
    <property type="molecule type" value="Genomic_DNA"/>
</dbReference>
<name>A0A166LSK9_9AGAM</name>
<feature type="compositionally biased region" description="Polar residues" evidence="1">
    <location>
        <begin position="47"/>
        <end position="58"/>
    </location>
</feature>
<gene>
    <name evidence="2" type="ORF">FIBSPDRAFT_930605</name>
</gene>
<reference evidence="2 3" key="1">
    <citation type="journal article" date="2016" name="Mol. Biol. Evol.">
        <title>Comparative Genomics of Early-Diverging Mushroom-Forming Fungi Provides Insights into the Origins of Lignocellulose Decay Capabilities.</title>
        <authorList>
            <person name="Nagy L.G."/>
            <person name="Riley R."/>
            <person name="Tritt A."/>
            <person name="Adam C."/>
            <person name="Daum C."/>
            <person name="Floudas D."/>
            <person name="Sun H."/>
            <person name="Yadav J.S."/>
            <person name="Pangilinan J."/>
            <person name="Larsson K.H."/>
            <person name="Matsuura K."/>
            <person name="Barry K."/>
            <person name="Labutti K."/>
            <person name="Kuo R."/>
            <person name="Ohm R.A."/>
            <person name="Bhattacharya S.S."/>
            <person name="Shirouzu T."/>
            <person name="Yoshinaga Y."/>
            <person name="Martin F.M."/>
            <person name="Grigoriev I.V."/>
            <person name="Hibbett D.S."/>
        </authorList>
    </citation>
    <scope>NUCLEOTIDE SEQUENCE [LARGE SCALE GENOMIC DNA]</scope>
    <source>
        <strain evidence="2 3">CBS 109695</strain>
    </source>
</reference>
<sequence>MTGAYLCLSPFNCTLPRLEPHPMHISVMIHRWHKACQRRMEYGSNGGTRNTLQWNPSKRNTKRSSKPTNWTKPVSTPHTLRNCPRKSSWRVRSAGRPKRASSSANAVGRCSPGRYGDAGSLQRTSPHGWSREEREMDRAARGVSEFGYVAKVKRSLGHKLRDGRASKREDGAPEA</sequence>
<protein>
    <submittedName>
        <fullName evidence="2">Uncharacterized protein</fullName>
    </submittedName>
</protein>
<dbReference type="OrthoDB" id="2571149at2759"/>
<dbReference type="STRING" id="436010.A0A166LSK9"/>
<feature type="compositionally biased region" description="Basic and acidic residues" evidence="1">
    <location>
        <begin position="159"/>
        <end position="175"/>
    </location>
</feature>
<keyword evidence="3" id="KW-1185">Reference proteome</keyword>
<dbReference type="AlphaFoldDB" id="A0A166LSK9"/>
<organism evidence="2 3">
    <name type="scientific">Athelia psychrophila</name>
    <dbReference type="NCBI Taxonomy" id="1759441"/>
    <lineage>
        <taxon>Eukaryota</taxon>
        <taxon>Fungi</taxon>
        <taxon>Dikarya</taxon>
        <taxon>Basidiomycota</taxon>
        <taxon>Agaricomycotina</taxon>
        <taxon>Agaricomycetes</taxon>
        <taxon>Agaricomycetidae</taxon>
        <taxon>Atheliales</taxon>
        <taxon>Atheliaceae</taxon>
        <taxon>Athelia</taxon>
    </lineage>
</organism>
<dbReference type="Proteomes" id="UP000076532">
    <property type="component" value="Unassembled WGS sequence"/>
</dbReference>